<keyword evidence="9" id="KW-0539">Nucleus</keyword>
<comment type="similarity">
    <text evidence="2">Belongs to the XPA family.</text>
</comment>
<comment type="subcellular location">
    <subcellularLocation>
        <location evidence="1">Nucleus</location>
    </subcellularLocation>
</comment>
<evidence type="ECO:0000256" key="4">
    <source>
        <dbReference type="ARBA" id="ARBA00022763"/>
    </source>
</evidence>
<gene>
    <name evidence="12" type="primary">XPA</name>
    <name evidence="12" type="ORF">Anas_09812</name>
</gene>
<dbReference type="GO" id="GO:0000110">
    <property type="term" value="C:nucleotide-excision repair factor 1 complex"/>
    <property type="evidence" value="ECO:0007669"/>
    <property type="project" value="TreeGrafter"/>
</dbReference>
<dbReference type="OrthoDB" id="68328at2759"/>
<keyword evidence="13" id="KW-1185">Reference proteome</keyword>
<dbReference type="GO" id="GO:1901255">
    <property type="term" value="P:nucleotide-excision repair involved in interstrand cross-link repair"/>
    <property type="evidence" value="ECO:0007669"/>
    <property type="project" value="TreeGrafter"/>
</dbReference>
<evidence type="ECO:0000256" key="6">
    <source>
        <dbReference type="ARBA" id="ARBA00022833"/>
    </source>
</evidence>
<evidence type="ECO:0000256" key="2">
    <source>
        <dbReference type="ARBA" id="ARBA00005548"/>
    </source>
</evidence>
<dbReference type="GO" id="GO:0008270">
    <property type="term" value="F:zinc ion binding"/>
    <property type="evidence" value="ECO:0007669"/>
    <property type="project" value="UniProtKB-KW"/>
</dbReference>
<name>A0A5N5SPQ9_9CRUS</name>
<protein>
    <submittedName>
        <fullName evidence="12">DNA repair protein complementing XP-A cells</fullName>
    </submittedName>
</protein>
<evidence type="ECO:0000256" key="10">
    <source>
        <dbReference type="SAM" id="MobiDB-lite"/>
    </source>
</evidence>
<feature type="domain" description="XPA C-terminal" evidence="11">
    <location>
        <begin position="181"/>
        <end position="232"/>
    </location>
</feature>
<keyword evidence="3" id="KW-0479">Metal-binding</keyword>
<dbReference type="SUPFAM" id="SSF57716">
    <property type="entry name" value="Glucocorticoid receptor-like (DNA-binding domain)"/>
    <property type="match status" value="1"/>
</dbReference>
<dbReference type="InterPro" id="IPR009061">
    <property type="entry name" value="DNA-bd_dom_put_sf"/>
</dbReference>
<proteinExistence type="inferred from homology"/>
<feature type="compositionally biased region" description="Basic and acidic residues" evidence="10">
    <location>
        <begin position="12"/>
        <end position="25"/>
    </location>
</feature>
<dbReference type="NCBIfam" id="TIGR00598">
    <property type="entry name" value="rad14"/>
    <property type="match status" value="1"/>
</dbReference>
<dbReference type="Pfam" id="PF05181">
    <property type="entry name" value="XPA_C"/>
    <property type="match status" value="1"/>
</dbReference>
<evidence type="ECO:0000313" key="13">
    <source>
        <dbReference type="Proteomes" id="UP000326759"/>
    </source>
</evidence>
<dbReference type="InterPro" id="IPR000465">
    <property type="entry name" value="XPA/RAD14"/>
</dbReference>
<sequence>MGKVSKKQKSTYHKDDLKGNGKAEEILPEECDTVNVNEETTNTETEVCEESEHIISKPLTMEQKALIEVNRQKALLIRMEKLNKRKFYDRSDEKKESVAKVIRINDTKLVDTGGGFFIEEKPNELTEEDVKAAMDIVTDPPPLFKDDQPFCNECSQPFDNSYLSHNFDEPVCDDCRDRDDKHSLITKTDAKLNYLLKDSDFDKRDPPLKFILKKNPHNSQWGDMKLYLKLQVCISYLFLYLK</sequence>
<feature type="region of interest" description="Disordered" evidence="10">
    <location>
        <begin position="1"/>
        <end position="28"/>
    </location>
</feature>
<keyword evidence="6" id="KW-0862">Zinc</keyword>
<organism evidence="12 13">
    <name type="scientific">Armadillidium nasatum</name>
    <dbReference type="NCBI Taxonomy" id="96803"/>
    <lineage>
        <taxon>Eukaryota</taxon>
        <taxon>Metazoa</taxon>
        <taxon>Ecdysozoa</taxon>
        <taxon>Arthropoda</taxon>
        <taxon>Crustacea</taxon>
        <taxon>Multicrustacea</taxon>
        <taxon>Malacostraca</taxon>
        <taxon>Eumalacostraca</taxon>
        <taxon>Peracarida</taxon>
        <taxon>Isopoda</taxon>
        <taxon>Oniscidea</taxon>
        <taxon>Crinocheta</taxon>
        <taxon>Armadillidiidae</taxon>
        <taxon>Armadillidium</taxon>
    </lineage>
</organism>
<accession>A0A5N5SPQ9</accession>
<evidence type="ECO:0000256" key="8">
    <source>
        <dbReference type="ARBA" id="ARBA00023204"/>
    </source>
</evidence>
<keyword evidence="4" id="KW-0227">DNA damage</keyword>
<dbReference type="PANTHER" id="PTHR10142">
    <property type="entry name" value="DNA REPAIR PROTEIN COMPLEMENTING XP-A CELLS"/>
    <property type="match status" value="1"/>
</dbReference>
<reference evidence="12 13" key="1">
    <citation type="journal article" date="2019" name="PLoS Biol.">
        <title>Sex chromosomes control vertical transmission of feminizing Wolbachia symbionts in an isopod.</title>
        <authorList>
            <person name="Becking T."/>
            <person name="Chebbi M.A."/>
            <person name="Giraud I."/>
            <person name="Moumen B."/>
            <person name="Laverre T."/>
            <person name="Caubet Y."/>
            <person name="Peccoud J."/>
            <person name="Gilbert C."/>
            <person name="Cordaux R."/>
        </authorList>
    </citation>
    <scope>NUCLEOTIDE SEQUENCE [LARGE SCALE GENOMIC DNA]</scope>
    <source>
        <strain evidence="12">ANa2</strain>
        <tissue evidence="12">Whole body excluding digestive tract and cuticle</tissue>
    </source>
</reference>
<dbReference type="Pfam" id="PF01286">
    <property type="entry name" value="XPA_N"/>
    <property type="match status" value="1"/>
</dbReference>
<dbReference type="InterPro" id="IPR022652">
    <property type="entry name" value="Znf_XPA_CS"/>
</dbReference>
<dbReference type="SUPFAM" id="SSF46955">
    <property type="entry name" value="Putative DNA-binding domain"/>
    <property type="match status" value="1"/>
</dbReference>
<evidence type="ECO:0000259" key="11">
    <source>
        <dbReference type="Pfam" id="PF05181"/>
    </source>
</evidence>
<dbReference type="PANTHER" id="PTHR10142:SF0">
    <property type="entry name" value="DNA REPAIR PROTEIN COMPLEMENTING XP-A CELLS"/>
    <property type="match status" value="1"/>
</dbReference>
<evidence type="ECO:0000256" key="1">
    <source>
        <dbReference type="ARBA" id="ARBA00004123"/>
    </source>
</evidence>
<dbReference type="GO" id="GO:0070914">
    <property type="term" value="P:UV-damage excision repair"/>
    <property type="evidence" value="ECO:0007669"/>
    <property type="project" value="TreeGrafter"/>
</dbReference>
<dbReference type="GO" id="GO:0003684">
    <property type="term" value="F:damaged DNA binding"/>
    <property type="evidence" value="ECO:0007669"/>
    <property type="project" value="InterPro"/>
</dbReference>
<dbReference type="Gene3D" id="3.90.530.10">
    <property type="entry name" value="XPA C-terminal domain"/>
    <property type="match status" value="1"/>
</dbReference>
<feature type="compositionally biased region" description="Basic residues" evidence="10">
    <location>
        <begin position="1"/>
        <end position="11"/>
    </location>
</feature>
<keyword evidence="8" id="KW-0234">DNA repair</keyword>
<keyword evidence="5" id="KW-0863">Zinc-finger</keyword>
<dbReference type="AlphaFoldDB" id="A0A5N5SPQ9"/>
<evidence type="ECO:0000256" key="5">
    <source>
        <dbReference type="ARBA" id="ARBA00022771"/>
    </source>
</evidence>
<dbReference type="GO" id="GO:0006284">
    <property type="term" value="P:base-excision repair"/>
    <property type="evidence" value="ECO:0007669"/>
    <property type="project" value="TreeGrafter"/>
</dbReference>
<dbReference type="InterPro" id="IPR022656">
    <property type="entry name" value="XPA_C"/>
</dbReference>
<dbReference type="Proteomes" id="UP000326759">
    <property type="component" value="Unassembled WGS sequence"/>
</dbReference>
<dbReference type="InterPro" id="IPR037129">
    <property type="entry name" value="XPA_sf"/>
</dbReference>
<dbReference type="EMBL" id="SEYY01021782">
    <property type="protein sequence ID" value="KAB7496085.1"/>
    <property type="molecule type" value="Genomic_DNA"/>
</dbReference>
<evidence type="ECO:0000313" key="12">
    <source>
        <dbReference type="EMBL" id="KAB7496085.1"/>
    </source>
</evidence>
<dbReference type="GO" id="GO:0000715">
    <property type="term" value="P:nucleotide-excision repair, DNA damage recognition"/>
    <property type="evidence" value="ECO:0007669"/>
    <property type="project" value="TreeGrafter"/>
</dbReference>
<evidence type="ECO:0000256" key="9">
    <source>
        <dbReference type="ARBA" id="ARBA00023242"/>
    </source>
</evidence>
<evidence type="ECO:0000256" key="3">
    <source>
        <dbReference type="ARBA" id="ARBA00022723"/>
    </source>
</evidence>
<keyword evidence="7" id="KW-0238">DNA-binding</keyword>
<comment type="caution">
    <text evidence="12">The sequence shown here is derived from an EMBL/GenBank/DDBJ whole genome shotgun (WGS) entry which is preliminary data.</text>
</comment>
<evidence type="ECO:0000256" key="7">
    <source>
        <dbReference type="ARBA" id="ARBA00023125"/>
    </source>
</evidence>